<dbReference type="UniPathway" id="UPA00538">
    <property type="reaction ID" value="UER00592"/>
</dbReference>
<dbReference type="PROSITE" id="PS01313">
    <property type="entry name" value="LIPB"/>
    <property type="match status" value="1"/>
</dbReference>
<keyword evidence="11" id="KW-1185">Reference proteome</keyword>
<dbReference type="InterPro" id="IPR020605">
    <property type="entry name" value="Octanoyltransferase_CS"/>
</dbReference>
<dbReference type="PROSITE" id="PS51733">
    <property type="entry name" value="BPL_LPL_CATALYTIC"/>
    <property type="match status" value="1"/>
</dbReference>
<dbReference type="CDD" id="cd16444">
    <property type="entry name" value="LipB"/>
    <property type="match status" value="1"/>
</dbReference>
<feature type="binding site" evidence="7">
    <location>
        <begin position="153"/>
        <end position="155"/>
    </location>
    <ligand>
        <name>substrate</name>
    </ligand>
</feature>
<evidence type="ECO:0000256" key="3">
    <source>
        <dbReference type="ARBA" id="ARBA00022679"/>
    </source>
</evidence>
<dbReference type="Proteomes" id="UP000310189">
    <property type="component" value="Unassembled WGS sequence"/>
</dbReference>
<feature type="domain" description="BPL/LPL catalytic" evidence="9">
    <location>
        <begin position="28"/>
        <end position="213"/>
    </location>
</feature>
<evidence type="ECO:0000313" key="10">
    <source>
        <dbReference type="EMBL" id="TIA85149.1"/>
    </source>
</evidence>
<dbReference type="PIRSF" id="PIRSF016262">
    <property type="entry name" value="LPLase"/>
    <property type="match status" value="1"/>
</dbReference>
<keyword evidence="4 5" id="KW-0012">Acyltransferase</keyword>
<dbReference type="OrthoDB" id="19908at2759"/>
<gene>
    <name evidence="10" type="ORF">E3P99_04068</name>
</gene>
<dbReference type="AlphaFoldDB" id="A0A4T0FBL8"/>
<evidence type="ECO:0000259" key="9">
    <source>
        <dbReference type="PROSITE" id="PS51733"/>
    </source>
</evidence>
<organism evidence="10 11">
    <name type="scientific">Wallemia hederae</name>
    <dbReference type="NCBI Taxonomy" id="1540922"/>
    <lineage>
        <taxon>Eukaryota</taxon>
        <taxon>Fungi</taxon>
        <taxon>Dikarya</taxon>
        <taxon>Basidiomycota</taxon>
        <taxon>Wallemiomycotina</taxon>
        <taxon>Wallemiomycetes</taxon>
        <taxon>Wallemiales</taxon>
        <taxon>Wallemiaceae</taxon>
        <taxon>Wallemia</taxon>
    </lineage>
</organism>
<evidence type="ECO:0000256" key="1">
    <source>
        <dbReference type="ARBA" id="ARBA00004821"/>
    </source>
</evidence>
<comment type="function">
    <text evidence="5">Catalyzes the transfer of endogenously produced octanoic acid from octanoyl-acyl-carrier-protein onto the lipoyl domains of lipoate-dependent enzymes. Lipoyl-ACP can also act as a substrate although octanoyl-ACP is likely to be the physiological substrate.</text>
</comment>
<feature type="site" description="Lowers pKa of active site Cys" evidence="8">
    <location>
        <position position="137"/>
    </location>
</feature>
<dbReference type="InterPro" id="IPR045864">
    <property type="entry name" value="aa-tRNA-synth_II/BPL/LPL"/>
</dbReference>
<name>A0A4T0FBL8_9BASI</name>
<dbReference type="NCBIfam" id="TIGR00214">
    <property type="entry name" value="lipB"/>
    <property type="match status" value="1"/>
</dbReference>
<dbReference type="InterPro" id="IPR000544">
    <property type="entry name" value="Octanoyltransferase"/>
</dbReference>
<dbReference type="HAMAP" id="MF_00013">
    <property type="entry name" value="LipB"/>
    <property type="match status" value="1"/>
</dbReference>
<comment type="catalytic activity">
    <reaction evidence="5">
        <text>octanoyl-[ACP] + L-lysyl-[protein] = N(6)-octanoyl-L-lysyl-[protein] + holo-[ACP] + H(+)</text>
        <dbReference type="Rhea" id="RHEA:17665"/>
        <dbReference type="Rhea" id="RHEA-COMP:9636"/>
        <dbReference type="Rhea" id="RHEA-COMP:9685"/>
        <dbReference type="Rhea" id="RHEA-COMP:9752"/>
        <dbReference type="Rhea" id="RHEA-COMP:9928"/>
        <dbReference type="ChEBI" id="CHEBI:15378"/>
        <dbReference type="ChEBI" id="CHEBI:29969"/>
        <dbReference type="ChEBI" id="CHEBI:64479"/>
        <dbReference type="ChEBI" id="CHEBI:78463"/>
        <dbReference type="ChEBI" id="CHEBI:78809"/>
        <dbReference type="EC" id="2.3.1.181"/>
    </reaction>
</comment>
<reference evidence="10 11" key="1">
    <citation type="submission" date="2019-03" db="EMBL/GenBank/DDBJ databases">
        <title>Sequencing 23 genomes of Wallemia ichthyophaga.</title>
        <authorList>
            <person name="Gostincar C."/>
        </authorList>
    </citation>
    <scope>NUCLEOTIDE SEQUENCE [LARGE SCALE GENOMIC DNA]</scope>
    <source>
        <strain evidence="10 11">EXF-5753</strain>
    </source>
</reference>
<feature type="active site" description="Acyl-thioester intermediate" evidence="6">
    <location>
        <position position="173"/>
    </location>
</feature>
<dbReference type="Pfam" id="PF21948">
    <property type="entry name" value="LplA-B_cat"/>
    <property type="match status" value="1"/>
</dbReference>
<evidence type="ECO:0000256" key="4">
    <source>
        <dbReference type="ARBA" id="ARBA00023315"/>
    </source>
</evidence>
<evidence type="ECO:0000256" key="6">
    <source>
        <dbReference type="PIRSR" id="PIRSR016262-1"/>
    </source>
</evidence>
<comment type="similarity">
    <text evidence="2 5">Belongs to the LipB family.</text>
</comment>
<dbReference type="EC" id="2.3.1.181" evidence="5"/>
<dbReference type="SUPFAM" id="SSF55681">
    <property type="entry name" value="Class II aaRS and biotin synthetases"/>
    <property type="match status" value="1"/>
</dbReference>
<dbReference type="GO" id="GO:0033819">
    <property type="term" value="F:lipoyl(octanoyl) transferase activity"/>
    <property type="evidence" value="ECO:0007669"/>
    <property type="project" value="UniProtKB-EC"/>
</dbReference>
<protein>
    <recommendedName>
        <fullName evidence="5">Octanoyltransferase</fullName>
        <ecNumber evidence="5">2.3.1.181</ecNumber>
    </recommendedName>
</protein>
<comment type="caution">
    <text evidence="10">The sequence shown here is derived from an EMBL/GenBank/DDBJ whole genome shotgun (WGS) entry which is preliminary data.</text>
</comment>
<evidence type="ECO:0000313" key="11">
    <source>
        <dbReference type="Proteomes" id="UP000310189"/>
    </source>
</evidence>
<dbReference type="PANTHER" id="PTHR10993">
    <property type="entry name" value="OCTANOYLTRANSFERASE"/>
    <property type="match status" value="1"/>
</dbReference>
<dbReference type="EMBL" id="SPNW01000122">
    <property type="protein sequence ID" value="TIA85149.1"/>
    <property type="molecule type" value="Genomic_DNA"/>
</dbReference>
<evidence type="ECO:0000256" key="2">
    <source>
        <dbReference type="ARBA" id="ARBA00007907"/>
    </source>
</evidence>
<dbReference type="Gene3D" id="3.30.930.10">
    <property type="entry name" value="Bira Bifunctional Protein, Domain 2"/>
    <property type="match status" value="1"/>
</dbReference>
<dbReference type="InterPro" id="IPR004143">
    <property type="entry name" value="BPL_LPL_catalytic"/>
</dbReference>
<feature type="binding site" evidence="7">
    <location>
        <begin position="72"/>
        <end position="79"/>
    </location>
    <ligand>
        <name>substrate</name>
    </ligand>
</feature>
<feature type="binding site" evidence="7">
    <location>
        <begin position="140"/>
        <end position="142"/>
    </location>
    <ligand>
        <name>substrate</name>
    </ligand>
</feature>
<comment type="pathway">
    <text evidence="1 5">Protein modification; protein lipoylation via endogenous pathway; protein N(6)-(lipoyl)lysine from octanoyl-[acyl-carrier-protein]: step 1/2.</text>
</comment>
<evidence type="ECO:0000256" key="8">
    <source>
        <dbReference type="PIRSR" id="PIRSR016262-3"/>
    </source>
</evidence>
<keyword evidence="3 5" id="KW-0808">Transferase</keyword>
<dbReference type="PANTHER" id="PTHR10993:SF7">
    <property type="entry name" value="LIPOYLTRANSFERASE 2, MITOCHONDRIAL-RELATED"/>
    <property type="match status" value="1"/>
</dbReference>
<evidence type="ECO:0000256" key="5">
    <source>
        <dbReference type="PIRNR" id="PIRNR016262"/>
    </source>
</evidence>
<evidence type="ECO:0000256" key="7">
    <source>
        <dbReference type="PIRSR" id="PIRSR016262-2"/>
    </source>
</evidence>
<accession>A0A4T0FBL8</accession>
<proteinExistence type="inferred from homology"/>
<sequence length="233" mass="25742">MSIYYKRLPGFINYKTGLALQEKLVSAKPTKDVLLLLEHSPVYTVGRRTTDENVEESARLRNLGADYELTKRGGQITYHGPGQLVGYPIFNLSRLNLSVKCYVDRIEKSLIRMLADQYGIRGQTSEHTGVWLDNVHKIASIGIQVRHRITSHGFAINITNEPLDPWFSNIVACGIQGAKMTSVASALNDKSISMHDAAPAAANAFGNVFDRSIQQLDDPEIDAIINDALSSVD</sequence>
<dbReference type="GO" id="GO:0009249">
    <property type="term" value="P:protein lipoylation"/>
    <property type="evidence" value="ECO:0007669"/>
    <property type="project" value="InterPro"/>
</dbReference>